<name>A0A4C1W1B0_EUMVA</name>
<dbReference type="AlphaFoldDB" id="A0A4C1W1B0"/>
<sequence length="106" mass="12134">MRANFKYRAGSVWRDYSKRGQGSKSKPGQRPSMRGWVSSRPPLPLSPTRPKRVGRYQRYCRYCFVANDPLTAIILSDLPPPTVSQLGHFVLSYDQGQHVVNGYFMI</sequence>
<keyword evidence="3" id="KW-1185">Reference proteome</keyword>
<evidence type="ECO:0000313" key="2">
    <source>
        <dbReference type="EMBL" id="GBP44630.1"/>
    </source>
</evidence>
<dbReference type="Proteomes" id="UP000299102">
    <property type="component" value="Unassembled WGS sequence"/>
</dbReference>
<accession>A0A4C1W1B0</accession>
<reference evidence="2 3" key="1">
    <citation type="journal article" date="2019" name="Commun. Biol.">
        <title>The bagworm genome reveals a unique fibroin gene that provides high tensile strength.</title>
        <authorList>
            <person name="Kono N."/>
            <person name="Nakamura H."/>
            <person name="Ohtoshi R."/>
            <person name="Tomita M."/>
            <person name="Numata K."/>
            <person name="Arakawa K."/>
        </authorList>
    </citation>
    <scope>NUCLEOTIDE SEQUENCE [LARGE SCALE GENOMIC DNA]</scope>
</reference>
<comment type="caution">
    <text evidence="2">The sequence shown here is derived from an EMBL/GenBank/DDBJ whole genome shotgun (WGS) entry which is preliminary data.</text>
</comment>
<gene>
    <name evidence="2" type="ORF">EVAR_75087_1</name>
</gene>
<evidence type="ECO:0000256" key="1">
    <source>
        <dbReference type="SAM" id="MobiDB-lite"/>
    </source>
</evidence>
<protein>
    <submittedName>
        <fullName evidence="2">Uncharacterized protein</fullName>
    </submittedName>
</protein>
<dbReference type="EMBL" id="BGZK01000455">
    <property type="protein sequence ID" value="GBP44630.1"/>
    <property type="molecule type" value="Genomic_DNA"/>
</dbReference>
<evidence type="ECO:0000313" key="3">
    <source>
        <dbReference type="Proteomes" id="UP000299102"/>
    </source>
</evidence>
<feature type="region of interest" description="Disordered" evidence="1">
    <location>
        <begin position="16"/>
        <end position="50"/>
    </location>
</feature>
<organism evidence="2 3">
    <name type="scientific">Eumeta variegata</name>
    <name type="common">Bagworm moth</name>
    <name type="synonym">Eumeta japonica</name>
    <dbReference type="NCBI Taxonomy" id="151549"/>
    <lineage>
        <taxon>Eukaryota</taxon>
        <taxon>Metazoa</taxon>
        <taxon>Ecdysozoa</taxon>
        <taxon>Arthropoda</taxon>
        <taxon>Hexapoda</taxon>
        <taxon>Insecta</taxon>
        <taxon>Pterygota</taxon>
        <taxon>Neoptera</taxon>
        <taxon>Endopterygota</taxon>
        <taxon>Lepidoptera</taxon>
        <taxon>Glossata</taxon>
        <taxon>Ditrysia</taxon>
        <taxon>Tineoidea</taxon>
        <taxon>Psychidae</taxon>
        <taxon>Oiketicinae</taxon>
        <taxon>Eumeta</taxon>
    </lineage>
</organism>
<proteinExistence type="predicted"/>